<dbReference type="InterPro" id="IPR007016">
    <property type="entry name" value="O-antigen_ligase-rel_domated"/>
</dbReference>
<feature type="transmembrane region" description="Helical" evidence="5">
    <location>
        <begin position="205"/>
        <end position="221"/>
    </location>
</feature>
<feature type="transmembrane region" description="Helical" evidence="5">
    <location>
        <begin position="325"/>
        <end position="343"/>
    </location>
</feature>
<dbReference type="EMBL" id="CACVAR010000166">
    <property type="protein sequence ID" value="CAA6807610.1"/>
    <property type="molecule type" value="Genomic_DNA"/>
</dbReference>
<feature type="transmembrane region" description="Helical" evidence="5">
    <location>
        <begin position="30"/>
        <end position="46"/>
    </location>
</feature>
<organism evidence="7">
    <name type="scientific">uncultured Sulfurovum sp</name>
    <dbReference type="NCBI Taxonomy" id="269237"/>
    <lineage>
        <taxon>Bacteria</taxon>
        <taxon>Pseudomonadati</taxon>
        <taxon>Campylobacterota</taxon>
        <taxon>Epsilonproteobacteria</taxon>
        <taxon>Campylobacterales</taxon>
        <taxon>Sulfurovaceae</taxon>
        <taxon>Sulfurovum</taxon>
        <taxon>environmental samples</taxon>
    </lineage>
</organism>
<dbReference type="GO" id="GO:0016020">
    <property type="term" value="C:membrane"/>
    <property type="evidence" value="ECO:0007669"/>
    <property type="project" value="UniProtKB-SubCell"/>
</dbReference>
<dbReference type="GO" id="GO:0016874">
    <property type="term" value="F:ligase activity"/>
    <property type="evidence" value="ECO:0007669"/>
    <property type="project" value="UniProtKB-KW"/>
</dbReference>
<keyword evidence="2 5" id="KW-0812">Transmembrane</keyword>
<evidence type="ECO:0000256" key="4">
    <source>
        <dbReference type="ARBA" id="ARBA00023136"/>
    </source>
</evidence>
<feature type="transmembrane region" description="Helical" evidence="5">
    <location>
        <begin position="78"/>
        <end position="102"/>
    </location>
</feature>
<feature type="transmembrane region" description="Helical" evidence="5">
    <location>
        <begin position="154"/>
        <end position="175"/>
    </location>
</feature>
<evidence type="ECO:0000313" key="7">
    <source>
        <dbReference type="EMBL" id="CAA6807610.1"/>
    </source>
</evidence>
<feature type="transmembrane region" description="Helical" evidence="5">
    <location>
        <begin position="228"/>
        <end position="245"/>
    </location>
</feature>
<evidence type="ECO:0000256" key="1">
    <source>
        <dbReference type="ARBA" id="ARBA00004141"/>
    </source>
</evidence>
<comment type="subcellular location">
    <subcellularLocation>
        <location evidence="1">Membrane</location>
        <topology evidence="1">Multi-pass membrane protein</topology>
    </subcellularLocation>
</comment>
<keyword evidence="7" id="KW-0436">Ligase</keyword>
<feature type="transmembrane region" description="Helical" evidence="5">
    <location>
        <begin position="114"/>
        <end position="134"/>
    </location>
</feature>
<dbReference type="Pfam" id="PF04932">
    <property type="entry name" value="Wzy_C"/>
    <property type="match status" value="1"/>
</dbReference>
<feature type="domain" description="O-antigen ligase-related" evidence="6">
    <location>
        <begin position="190"/>
        <end position="333"/>
    </location>
</feature>
<dbReference type="AlphaFoldDB" id="A0A6S6SX92"/>
<keyword evidence="4 5" id="KW-0472">Membrane</keyword>
<dbReference type="PANTHER" id="PTHR37422:SF13">
    <property type="entry name" value="LIPOPOLYSACCHARIDE BIOSYNTHESIS PROTEIN PA4999-RELATED"/>
    <property type="match status" value="1"/>
</dbReference>
<name>A0A6S6SX92_9BACT</name>
<reference evidence="7" key="1">
    <citation type="submission" date="2020-01" db="EMBL/GenBank/DDBJ databases">
        <authorList>
            <person name="Meier V. D."/>
            <person name="Meier V D."/>
        </authorList>
    </citation>
    <scope>NUCLEOTIDE SEQUENCE</scope>
    <source>
        <strain evidence="7">HLG_WM_MAG_03</strain>
    </source>
</reference>
<dbReference type="PANTHER" id="PTHR37422">
    <property type="entry name" value="TEICHURONIC ACID BIOSYNTHESIS PROTEIN TUAE"/>
    <property type="match status" value="1"/>
</dbReference>
<protein>
    <submittedName>
        <fullName evidence="7">O-antigen ligase family protein</fullName>
    </submittedName>
</protein>
<feature type="transmembrane region" description="Helical" evidence="5">
    <location>
        <begin position="53"/>
        <end position="72"/>
    </location>
</feature>
<sequence length="405" mass="46483">MSIKLILFYLIGFGILYLEPIPIAGMTFGILWKLVLIFILAIPILYQTFKYKYMEMFAFIIILFAFKTLVSYSSMEYILTTLTIFIKTLMLPILYLFFVLKVKRETLLFLAKHYSILIILSFVPYILGLLVPLGQGYDLSAYGLDGQYGLVGPFLNPHSASISLAFAMIVISSLVNLKNSKITNIFYVLLIVLGFYELVGTYVRTGLAIYLMALMFIYLNNINIKKMMLLIVTATVLAGVSFYLISSSEVAQMRFEDKNKYMTESDVGSGRFQFWKAAVENWLNDDSSVIWIGLGEEYAKDKMEESVGLRIFAHNEFFQTLQQEGLIGFSLFIVFLFLMQKFLKRNKNASHYLTAQALFVGLIVMMSLQGGFYFNIVFLLSIYFALLKIEFLEKNLEDIRVVNER</sequence>
<dbReference type="InterPro" id="IPR051533">
    <property type="entry name" value="WaaL-like"/>
</dbReference>
<keyword evidence="3 5" id="KW-1133">Transmembrane helix</keyword>
<accession>A0A6S6SX92</accession>
<evidence type="ECO:0000259" key="6">
    <source>
        <dbReference type="Pfam" id="PF04932"/>
    </source>
</evidence>
<proteinExistence type="predicted"/>
<gene>
    <name evidence="7" type="ORF">HELGO_WM14898</name>
</gene>
<evidence type="ECO:0000256" key="5">
    <source>
        <dbReference type="SAM" id="Phobius"/>
    </source>
</evidence>
<evidence type="ECO:0000256" key="3">
    <source>
        <dbReference type="ARBA" id="ARBA00022989"/>
    </source>
</evidence>
<evidence type="ECO:0000256" key="2">
    <source>
        <dbReference type="ARBA" id="ARBA00022692"/>
    </source>
</evidence>
<feature type="transmembrane region" description="Helical" evidence="5">
    <location>
        <begin position="182"/>
        <end position="199"/>
    </location>
</feature>